<dbReference type="RefSeq" id="WP_036939406.1">
    <property type="nucleotide sequence ID" value="NZ_JQKC01000009.1"/>
</dbReference>
<comment type="caution">
    <text evidence="1">The sequence shown here is derived from an EMBL/GenBank/DDBJ whole genome shotgun (WGS) entry which is preliminary data.</text>
</comment>
<organism evidence="1 2">
    <name type="scientific">Pseudobacteroides cellulosolvens ATCC 35603 = DSM 2933</name>
    <dbReference type="NCBI Taxonomy" id="398512"/>
    <lineage>
        <taxon>Bacteria</taxon>
        <taxon>Bacillati</taxon>
        <taxon>Bacillota</taxon>
        <taxon>Clostridia</taxon>
        <taxon>Eubacteriales</taxon>
        <taxon>Oscillospiraceae</taxon>
        <taxon>Pseudobacteroides</taxon>
    </lineage>
</organism>
<keyword evidence="2" id="KW-1185">Reference proteome</keyword>
<gene>
    <name evidence="1" type="ORF">Bccel_0090</name>
</gene>
<proteinExistence type="predicted"/>
<dbReference type="EMBL" id="LGTC01000001">
    <property type="protein sequence ID" value="KNY24833.1"/>
    <property type="molecule type" value="Genomic_DNA"/>
</dbReference>
<dbReference type="STRING" id="398512.Bccel_0090"/>
<evidence type="ECO:0000313" key="2">
    <source>
        <dbReference type="Proteomes" id="UP000036923"/>
    </source>
</evidence>
<dbReference type="Proteomes" id="UP000036923">
    <property type="component" value="Unassembled WGS sequence"/>
</dbReference>
<dbReference type="AlphaFoldDB" id="A0A0L6JGJ4"/>
<evidence type="ECO:0000313" key="1">
    <source>
        <dbReference type="EMBL" id="KNY24833.1"/>
    </source>
</evidence>
<sequence length="250" mass="29037">MEDVIKEKIDELIYNLGSLFSELLSAKTLYDIGRVNIDSISNDICISPIVGPDLQIEPIHISVVKKYKEKYPHFIFEVYHGKVVQLLNNLLDDIFEQLVKFHFSGQRVFSELKKQDVKIDFATDTDHNIQIKDNLQKDYSFKDFTERVRIINKVLNPSNNGNTELDNVKMNVILRNTVQHRNNILDEYIFSKLGRSEIHLQNDQGEKVSYKKGDQISISIPDIHLFIRSLLLIIQIWRKGNEQLFTGSGF</sequence>
<accession>A0A0L6JGJ4</accession>
<reference evidence="2" key="1">
    <citation type="submission" date="2015-07" db="EMBL/GenBank/DDBJ databases">
        <title>Near-Complete Genome Sequence of the Cellulolytic Bacterium Bacteroides (Pseudobacteroides) cellulosolvens ATCC 35603.</title>
        <authorList>
            <person name="Dassa B."/>
            <person name="Utturkar S.M."/>
            <person name="Klingeman D.M."/>
            <person name="Hurt R.A."/>
            <person name="Keller M."/>
            <person name="Xu J."/>
            <person name="Reddy Y.H.K."/>
            <person name="Borovok I."/>
            <person name="Grinberg I.R."/>
            <person name="Lamed R."/>
            <person name="Zhivin O."/>
            <person name="Bayer E.A."/>
            <person name="Brown S.D."/>
        </authorList>
    </citation>
    <scope>NUCLEOTIDE SEQUENCE [LARGE SCALE GENOMIC DNA]</scope>
    <source>
        <strain evidence="2">DSM 2933</strain>
    </source>
</reference>
<protein>
    <submittedName>
        <fullName evidence="1">Uncharacterized protein</fullName>
    </submittedName>
</protein>
<name>A0A0L6JGJ4_9FIRM</name>